<evidence type="ECO:0000256" key="1">
    <source>
        <dbReference type="SAM" id="MobiDB-lite"/>
    </source>
</evidence>
<dbReference type="AlphaFoldDB" id="A0A1V8PT59"/>
<gene>
    <name evidence="3" type="ORF">B5782_0155</name>
</gene>
<feature type="region of interest" description="Disordered" evidence="1">
    <location>
        <begin position="50"/>
        <end position="70"/>
    </location>
</feature>
<reference evidence="3 4" key="1">
    <citation type="submission" date="2017-03" db="EMBL/GenBank/DDBJ databases">
        <title>Maternal inheritance of bifidobacteria.</title>
        <authorList>
            <person name="Lugli G.A."/>
            <person name="Duranti S."/>
            <person name="Milani C."/>
            <person name="Mancabelli L."/>
        </authorList>
    </citation>
    <scope>NUCLEOTIDE SEQUENCE [LARGE SCALE GENOMIC DNA]</scope>
    <source>
        <strain evidence="3 4">1899B</strain>
    </source>
</reference>
<feature type="transmembrane region" description="Helical" evidence="2">
    <location>
        <begin position="102"/>
        <end position="123"/>
    </location>
</feature>
<dbReference type="EMBL" id="NAQA01000001">
    <property type="protein sequence ID" value="OQM51809.1"/>
    <property type="molecule type" value="Genomic_DNA"/>
</dbReference>
<evidence type="ECO:0000313" key="3">
    <source>
        <dbReference type="EMBL" id="OQM51809.1"/>
    </source>
</evidence>
<organism evidence="3 4">
    <name type="scientific">Bifidobacterium catenulatum</name>
    <dbReference type="NCBI Taxonomy" id="1686"/>
    <lineage>
        <taxon>Bacteria</taxon>
        <taxon>Bacillati</taxon>
        <taxon>Actinomycetota</taxon>
        <taxon>Actinomycetes</taxon>
        <taxon>Bifidobacteriales</taxon>
        <taxon>Bifidobacteriaceae</taxon>
        <taxon>Bifidobacterium</taxon>
    </lineage>
</organism>
<keyword evidence="2" id="KW-1133">Transmembrane helix</keyword>
<dbReference type="Proteomes" id="UP000192666">
    <property type="component" value="Unassembled WGS sequence"/>
</dbReference>
<evidence type="ECO:0000313" key="4">
    <source>
        <dbReference type="Proteomes" id="UP000192666"/>
    </source>
</evidence>
<sequence>MHYSYRRLKSLDAYHRKPNRPCGRRTLVIHNHGVSSTAIHRASNIHVCPRKTGRAHASTSQNKKGRPAEAGLPCKNLESRISAQQHRRNGKSIQCPSNVTTYLGHTLFVGSALKLFLYFVIMLSNPAIANRNRLMFPIYRNCCFAIARITKMFHHVRNARCVCLIACVCSKNAACRRFILHNERTNVNSC</sequence>
<evidence type="ECO:0000256" key="2">
    <source>
        <dbReference type="SAM" id="Phobius"/>
    </source>
</evidence>
<comment type="caution">
    <text evidence="3">The sequence shown here is derived from an EMBL/GenBank/DDBJ whole genome shotgun (WGS) entry which is preliminary data.</text>
</comment>
<keyword evidence="2" id="KW-0812">Transmembrane</keyword>
<proteinExistence type="predicted"/>
<keyword evidence="2" id="KW-0472">Membrane</keyword>
<name>A0A1V8PT59_9BIFI</name>
<protein>
    <submittedName>
        <fullName evidence="3">Uncharacterized protein</fullName>
    </submittedName>
</protein>
<accession>A0A1V8PT59</accession>